<dbReference type="HOGENOM" id="CLU_016409_0_0_1"/>
<keyword evidence="7" id="KW-0732">Signal</keyword>
<dbReference type="AlphaFoldDB" id="A0A0E0Q8I8"/>
<evidence type="ECO:0000256" key="3">
    <source>
        <dbReference type="ARBA" id="ARBA00022741"/>
    </source>
</evidence>
<keyword evidence="10" id="KW-1185">Reference proteome</keyword>
<dbReference type="GO" id="GO:0007166">
    <property type="term" value="P:cell surface receptor signaling pathway"/>
    <property type="evidence" value="ECO:0007669"/>
    <property type="project" value="InterPro"/>
</dbReference>
<dbReference type="PANTHER" id="PTHR27005">
    <property type="entry name" value="WALL-ASSOCIATED RECEPTOR KINASE-LIKE 21"/>
    <property type="match status" value="1"/>
</dbReference>
<dbReference type="PANTHER" id="PTHR27005:SF363">
    <property type="entry name" value="OS07G0494300 PROTEIN"/>
    <property type="match status" value="1"/>
</dbReference>
<feature type="domain" description="Protein kinase" evidence="8">
    <location>
        <begin position="293"/>
        <end position="558"/>
    </location>
</feature>
<dbReference type="InterPro" id="IPR017441">
    <property type="entry name" value="Protein_kinase_ATP_BS"/>
</dbReference>
<reference evidence="10" key="1">
    <citation type="submission" date="2013-06" db="EMBL/GenBank/DDBJ databases">
        <authorList>
            <person name="Zhao Q."/>
        </authorList>
    </citation>
    <scope>NUCLEOTIDE SEQUENCE</scope>
    <source>
        <strain evidence="10">cv. W1943</strain>
    </source>
</reference>
<feature type="domain" description="Protein kinase" evidence="8">
    <location>
        <begin position="606"/>
        <end position="865"/>
    </location>
</feature>
<evidence type="ECO:0000259" key="8">
    <source>
        <dbReference type="PROSITE" id="PS50011"/>
    </source>
</evidence>
<dbReference type="Gramene" id="ORUFI07G15430.1">
    <property type="protein sequence ID" value="ORUFI07G15430.1"/>
    <property type="gene ID" value="ORUFI07G15430"/>
</dbReference>
<evidence type="ECO:0000256" key="5">
    <source>
        <dbReference type="ARBA" id="ARBA00022840"/>
    </source>
</evidence>
<accession>A0A0E0Q8I8</accession>
<name>A0A0E0Q8I8_ORYRU</name>
<dbReference type="Pfam" id="PF00069">
    <property type="entry name" value="Pkinase"/>
    <property type="match status" value="1"/>
</dbReference>
<evidence type="ECO:0000256" key="7">
    <source>
        <dbReference type="SAM" id="SignalP"/>
    </source>
</evidence>
<dbReference type="SMART" id="SM00220">
    <property type="entry name" value="S_TKc"/>
    <property type="match status" value="1"/>
</dbReference>
<feature type="signal peptide" evidence="7">
    <location>
        <begin position="1"/>
        <end position="26"/>
    </location>
</feature>
<dbReference type="PROSITE" id="PS00108">
    <property type="entry name" value="PROTEIN_KINASE_ST"/>
    <property type="match status" value="1"/>
</dbReference>
<dbReference type="InterPro" id="IPR001245">
    <property type="entry name" value="Ser-Thr/Tyr_kinase_cat_dom"/>
</dbReference>
<dbReference type="eggNOG" id="ENOG502QQPF">
    <property type="taxonomic scope" value="Eukaryota"/>
</dbReference>
<dbReference type="EnsemblPlants" id="ORUFI07G15430.1">
    <property type="protein sequence ID" value="ORUFI07G15430.1"/>
    <property type="gene ID" value="ORUFI07G15430"/>
</dbReference>
<protein>
    <recommendedName>
        <fullName evidence="8">Protein kinase domain-containing protein</fullName>
    </recommendedName>
</protein>
<evidence type="ECO:0000313" key="9">
    <source>
        <dbReference type="EnsemblPlants" id="ORUFI07G15430.1"/>
    </source>
</evidence>
<dbReference type="PROSITE" id="PS50011">
    <property type="entry name" value="PROTEIN_KINASE_DOM"/>
    <property type="match status" value="2"/>
</dbReference>
<keyword evidence="4" id="KW-0418">Kinase</keyword>
<dbReference type="FunFam" id="1.10.510.10:FF:000474">
    <property type="entry name" value="Wall-associated receptor kinase 3"/>
    <property type="match status" value="1"/>
</dbReference>
<evidence type="ECO:0000256" key="6">
    <source>
        <dbReference type="PROSITE-ProRule" id="PRU10141"/>
    </source>
</evidence>
<dbReference type="InterPro" id="IPR008271">
    <property type="entry name" value="Ser/Thr_kinase_AS"/>
</dbReference>
<feature type="binding site" evidence="6">
    <location>
        <position position="321"/>
    </location>
    <ligand>
        <name>ATP</name>
        <dbReference type="ChEBI" id="CHEBI:30616"/>
    </ligand>
</feature>
<dbReference type="GO" id="GO:0005524">
    <property type="term" value="F:ATP binding"/>
    <property type="evidence" value="ECO:0007669"/>
    <property type="project" value="UniProtKB-UniRule"/>
</dbReference>
<dbReference type="Proteomes" id="UP000008022">
    <property type="component" value="Unassembled WGS sequence"/>
</dbReference>
<keyword evidence="5 6" id="KW-0067">ATP-binding</keyword>
<dbReference type="OMA" id="AQYNNIF"/>
<keyword evidence="3 6" id="KW-0547">Nucleotide-binding</keyword>
<sequence>MPLGPMEGPSLLFLSLLLRFVPPVEMVERSEVVIVVADKGVDLSGMRWNKLATTVWDRARPSKGHRAWLMAAIKKTCQWRLRASARRRQLIPFDVKPCMCIHEVGPQGGADGAVACSRMDEEPDIDAAEAAALQSVLQHDDGTAVFPLLQWIKRDGVKRKFVRQDELSMERKRDKDDRGLVVNMIIVFISSGDGIETKEAAHACSLDVVSSRVESEMGRRSWEKTIAAAAAATQYAGEAMAQYNNIFCATHMGDWYEKLSQSFRDTANEVLAKADIDPNVRCFTRRQMKHITNNYGTVLGKGGFSVVYKGKLDNGRSVAVKQYNWRTQKKEFTKEAIIQSQCSHRNIVRLLGCCVEADAPMLVTEFVPNGNLSELLHGKSGQLPVSLETRFQIALDVAEALVYMHCSQNHPILHGDIKPSNILLGDKHVAKLCDFGISRLLCMDNDEHTGFVIGSKGYMDPVYCETGRLSPKCDVYSFGVVLLELITRKKGIDDQSRNLAGMFARSSRDKRHELFDKEIAADENIDFIEEIANLALDCLKSEIEDRPQMKEVLKQLWSIKRSEILRQERRLAELRERRIMTLREIKICYKSDIDSIIGDPEQESTSETFSGKSDVAMGKVYMGRLKNTPLIVIKMSVEVDEDWKQTFFYEMIMQSRIKHWNVAKLFGCCLDHVDAPVLVYEYGEMGLHDALFGKAWQSIEHPFTSYVRLQIATDAAEGLAHLHSFDMVHGDVRTANVIVDVFSGSKLEMPRTSTFPAKIAGFGTTKLLSLDKAQYARFLTENIHYKDPHFLITGLMTKEHDVYGFGGVLVELFTGNKIQMHDINTVIKYFDSVFAICHHLEEIKELASWCVAPEVTERPTMAKST</sequence>
<dbReference type="Pfam" id="PF07714">
    <property type="entry name" value="PK_Tyr_Ser-Thr"/>
    <property type="match status" value="1"/>
</dbReference>
<evidence type="ECO:0000313" key="10">
    <source>
        <dbReference type="Proteomes" id="UP000008022"/>
    </source>
</evidence>
<dbReference type="GO" id="GO:0004674">
    <property type="term" value="F:protein serine/threonine kinase activity"/>
    <property type="evidence" value="ECO:0007669"/>
    <property type="project" value="UniProtKB-KW"/>
</dbReference>
<dbReference type="Gene3D" id="3.30.200.20">
    <property type="entry name" value="Phosphorylase Kinase, domain 1"/>
    <property type="match status" value="2"/>
</dbReference>
<dbReference type="GO" id="GO:0005886">
    <property type="term" value="C:plasma membrane"/>
    <property type="evidence" value="ECO:0007669"/>
    <property type="project" value="TreeGrafter"/>
</dbReference>
<reference evidence="9" key="2">
    <citation type="submission" date="2015-06" db="UniProtKB">
        <authorList>
            <consortium name="EnsemblPlants"/>
        </authorList>
    </citation>
    <scope>IDENTIFICATION</scope>
</reference>
<evidence type="ECO:0000256" key="2">
    <source>
        <dbReference type="ARBA" id="ARBA00022679"/>
    </source>
</evidence>
<dbReference type="Gene3D" id="1.10.510.10">
    <property type="entry name" value="Transferase(Phosphotransferase) domain 1"/>
    <property type="match status" value="2"/>
</dbReference>
<proteinExistence type="predicted"/>
<dbReference type="PROSITE" id="PS00107">
    <property type="entry name" value="PROTEIN_KINASE_ATP"/>
    <property type="match status" value="1"/>
</dbReference>
<dbReference type="InterPro" id="IPR000719">
    <property type="entry name" value="Prot_kinase_dom"/>
</dbReference>
<dbReference type="InterPro" id="IPR045274">
    <property type="entry name" value="WAK-like"/>
</dbReference>
<dbReference type="CDD" id="cd14066">
    <property type="entry name" value="STKc_IRAK"/>
    <property type="match status" value="1"/>
</dbReference>
<dbReference type="PROSITE" id="PS00109">
    <property type="entry name" value="PROTEIN_KINASE_TYR"/>
    <property type="match status" value="1"/>
</dbReference>
<dbReference type="FunFam" id="3.30.200.20:FF:000337">
    <property type="entry name" value="Wall-associated receptor kinase 3"/>
    <property type="match status" value="1"/>
</dbReference>
<dbReference type="STRING" id="4529.A0A0E0Q8I8"/>
<keyword evidence="2" id="KW-0808">Transferase</keyword>
<dbReference type="SUPFAM" id="SSF56112">
    <property type="entry name" value="Protein kinase-like (PK-like)"/>
    <property type="match status" value="2"/>
</dbReference>
<evidence type="ECO:0000256" key="4">
    <source>
        <dbReference type="ARBA" id="ARBA00022777"/>
    </source>
</evidence>
<evidence type="ECO:0000256" key="1">
    <source>
        <dbReference type="ARBA" id="ARBA00022527"/>
    </source>
</evidence>
<organism evidence="9 10">
    <name type="scientific">Oryza rufipogon</name>
    <name type="common">Brownbeard rice</name>
    <name type="synonym">Asian wild rice</name>
    <dbReference type="NCBI Taxonomy" id="4529"/>
    <lineage>
        <taxon>Eukaryota</taxon>
        <taxon>Viridiplantae</taxon>
        <taxon>Streptophyta</taxon>
        <taxon>Embryophyta</taxon>
        <taxon>Tracheophyta</taxon>
        <taxon>Spermatophyta</taxon>
        <taxon>Magnoliopsida</taxon>
        <taxon>Liliopsida</taxon>
        <taxon>Poales</taxon>
        <taxon>Poaceae</taxon>
        <taxon>BOP clade</taxon>
        <taxon>Oryzoideae</taxon>
        <taxon>Oryzeae</taxon>
        <taxon>Oryzinae</taxon>
        <taxon>Oryza</taxon>
    </lineage>
</organism>
<keyword evidence="1" id="KW-0723">Serine/threonine-protein kinase</keyword>
<dbReference type="InterPro" id="IPR008266">
    <property type="entry name" value="Tyr_kinase_AS"/>
</dbReference>
<dbReference type="InterPro" id="IPR011009">
    <property type="entry name" value="Kinase-like_dom_sf"/>
</dbReference>
<feature type="chain" id="PRO_5002371270" description="Protein kinase domain-containing protein" evidence="7">
    <location>
        <begin position="27"/>
        <end position="865"/>
    </location>
</feature>